<dbReference type="InterPro" id="IPR008952">
    <property type="entry name" value="Tetraspanin_EC2_sf"/>
</dbReference>
<reference evidence="7" key="1">
    <citation type="submission" date="2014-12" db="EMBL/GenBank/DDBJ databases">
        <title>Insight into the proteome of Arion vulgaris.</title>
        <authorList>
            <person name="Aradska J."/>
            <person name="Bulat T."/>
            <person name="Smidak R."/>
            <person name="Sarate P."/>
            <person name="Gangsoo J."/>
            <person name="Sialana F."/>
            <person name="Bilban M."/>
            <person name="Lubec G."/>
        </authorList>
    </citation>
    <scope>NUCLEOTIDE SEQUENCE</scope>
    <source>
        <tissue evidence="7">Skin</tissue>
    </source>
</reference>
<dbReference type="InterPro" id="IPR000301">
    <property type="entry name" value="Tetraspanin_animals"/>
</dbReference>
<dbReference type="AlphaFoldDB" id="A0A0B7A437"/>
<dbReference type="EMBL" id="HACG01028684">
    <property type="protein sequence ID" value="CEK75549.1"/>
    <property type="molecule type" value="Transcribed_RNA"/>
</dbReference>
<dbReference type="PRINTS" id="PR00259">
    <property type="entry name" value="TMFOUR"/>
</dbReference>
<dbReference type="SUPFAM" id="SSF48652">
    <property type="entry name" value="Tetraspanin"/>
    <property type="match status" value="1"/>
</dbReference>
<accession>A0A0B7A437</accession>
<dbReference type="GO" id="GO:0005886">
    <property type="term" value="C:plasma membrane"/>
    <property type="evidence" value="ECO:0007669"/>
    <property type="project" value="TreeGrafter"/>
</dbReference>
<dbReference type="PANTHER" id="PTHR19282">
    <property type="entry name" value="TETRASPANIN"/>
    <property type="match status" value="1"/>
</dbReference>
<evidence type="ECO:0000256" key="6">
    <source>
        <dbReference type="RuleBase" id="RU361218"/>
    </source>
</evidence>
<name>A0A0B7A437_9EUPU</name>
<evidence type="ECO:0000256" key="2">
    <source>
        <dbReference type="ARBA" id="ARBA00006840"/>
    </source>
</evidence>
<organism evidence="7">
    <name type="scientific">Arion vulgaris</name>
    <dbReference type="NCBI Taxonomy" id="1028688"/>
    <lineage>
        <taxon>Eukaryota</taxon>
        <taxon>Metazoa</taxon>
        <taxon>Spiralia</taxon>
        <taxon>Lophotrochozoa</taxon>
        <taxon>Mollusca</taxon>
        <taxon>Gastropoda</taxon>
        <taxon>Heterobranchia</taxon>
        <taxon>Euthyneura</taxon>
        <taxon>Panpulmonata</taxon>
        <taxon>Eupulmonata</taxon>
        <taxon>Stylommatophora</taxon>
        <taxon>Helicina</taxon>
        <taxon>Arionoidea</taxon>
        <taxon>Arionidae</taxon>
        <taxon>Arion</taxon>
    </lineage>
</organism>
<feature type="transmembrane region" description="Helical" evidence="6">
    <location>
        <begin position="87"/>
        <end position="111"/>
    </location>
</feature>
<evidence type="ECO:0000313" key="8">
    <source>
        <dbReference type="EMBL" id="CEK75549.1"/>
    </source>
</evidence>
<dbReference type="PANTHER" id="PTHR19282:SF544">
    <property type="entry name" value="TETRASPANIN"/>
    <property type="match status" value="1"/>
</dbReference>
<evidence type="ECO:0000313" key="10">
    <source>
        <dbReference type="EMBL" id="CEK75551.1"/>
    </source>
</evidence>
<sequence length="277" mass="30881">MGVHGWTKAMKWILIFFNALILCAGAIAIGLGAWGLASQYGAEKIKELTGSELYRGSAIAIIVGGSIMVFISFLGFVGALFENRLLLGLYFIITILLLILFVVSAAVAFTYRDSLKDQIMKQMNDTLMYQYGNNGDLTNVWDNMQQDLQCCGVYGRTPNSSQSWYMWQQSTWFNTQNSTAPKMLVPVSCCNTNYANLSTCVYANTDAKKPVQTNYTQVTSEGNDVYYKGCFDRLTDEVREHILAIGGISIAIIATLFFSILFSICVWSQIRSHKMVV</sequence>
<evidence type="ECO:0000256" key="3">
    <source>
        <dbReference type="ARBA" id="ARBA00022692"/>
    </source>
</evidence>
<proteinExistence type="inferred from homology"/>
<evidence type="ECO:0000256" key="5">
    <source>
        <dbReference type="ARBA" id="ARBA00023136"/>
    </source>
</evidence>
<dbReference type="EMBL" id="HACG01028685">
    <property type="protein sequence ID" value="CEK75550.1"/>
    <property type="molecule type" value="Transcribed_RNA"/>
</dbReference>
<feature type="transmembrane region" description="Helical" evidence="6">
    <location>
        <begin position="242"/>
        <end position="270"/>
    </location>
</feature>
<gene>
    <name evidence="7" type="primary">ORF95987</name>
    <name evidence="8" type="synonym">ORF95991</name>
    <name evidence="9" type="synonym">ORF95995</name>
    <name evidence="10" type="synonym">ORF95999</name>
</gene>
<dbReference type="PIRSF" id="PIRSF002419">
    <property type="entry name" value="Tetraspanin"/>
    <property type="match status" value="1"/>
</dbReference>
<evidence type="ECO:0000313" key="9">
    <source>
        <dbReference type="EMBL" id="CEK75550.1"/>
    </source>
</evidence>
<protein>
    <recommendedName>
        <fullName evidence="6">Tetraspanin</fullName>
    </recommendedName>
</protein>
<keyword evidence="4 6" id="KW-1133">Transmembrane helix</keyword>
<dbReference type="EMBL" id="HACG01028683">
    <property type="protein sequence ID" value="CEK75548.1"/>
    <property type="molecule type" value="Transcribed_RNA"/>
</dbReference>
<feature type="transmembrane region" description="Helical" evidence="6">
    <location>
        <begin position="12"/>
        <end position="37"/>
    </location>
</feature>
<dbReference type="Pfam" id="PF00335">
    <property type="entry name" value="Tetraspanin"/>
    <property type="match status" value="1"/>
</dbReference>
<feature type="transmembrane region" description="Helical" evidence="6">
    <location>
        <begin position="58"/>
        <end position="81"/>
    </location>
</feature>
<evidence type="ECO:0000256" key="1">
    <source>
        <dbReference type="ARBA" id="ARBA00004141"/>
    </source>
</evidence>
<dbReference type="InterPro" id="IPR018499">
    <property type="entry name" value="Tetraspanin/Peripherin"/>
</dbReference>
<comment type="similarity">
    <text evidence="2 6">Belongs to the tetraspanin (TM4SF) family.</text>
</comment>
<evidence type="ECO:0000313" key="7">
    <source>
        <dbReference type="EMBL" id="CEK75548.1"/>
    </source>
</evidence>
<dbReference type="EMBL" id="HACG01028686">
    <property type="protein sequence ID" value="CEK75551.1"/>
    <property type="molecule type" value="Transcribed_RNA"/>
</dbReference>
<keyword evidence="5 6" id="KW-0472">Membrane</keyword>
<comment type="subcellular location">
    <subcellularLocation>
        <location evidence="1 6">Membrane</location>
        <topology evidence="1 6">Multi-pass membrane protein</topology>
    </subcellularLocation>
</comment>
<evidence type="ECO:0000256" key="4">
    <source>
        <dbReference type="ARBA" id="ARBA00022989"/>
    </source>
</evidence>
<keyword evidence="3 6" id="KW-0812">Transmembrane</keyword>
<dbReference type="Gene3D" id="1.10.1450.10">
    <property type="entry name" value="Tetraspanin"/>
    <property type="match status" value="1"/>
</dbReference>